<protein>
    <recommendedName>
        <fullName evidence="1">Apiosidase-like catalytic domain-containing protein</fullName>
    </recommendedName>
</protein>
<dbReference type="EMBL" id="BARV01019145">
    <property type="protein sequence ID" value="GAI27667.1"/>
    <property type="molecule type" value="Genomic_DNA"/>
</dbReference>
<gene>
    <name evidence="2" type="ORF">S06H3_32227</name>
</gene>
<reference evidence="2" key="1">
    <citation type="journal article" date="2014" name="Front. Microbiol.">
        <title>High frequency of phylogenetically diverse reductive dehalogenase-homologous genes in deep subseafloor sedimentary metagenomes.</title>
        <authorList>
            <person name="Kawai M."/>
            <person name="Futagami T."/>
            <person name="Toyoda A."/>
            <person name="Takaki Y."/>
            <person name="Nishi S."/>
            <person name="Hori S."/>
            <person name="Arai W."/>
            <person name="Tsubouchi T."/>
            <person name="Morono Y."/>
            <person name="Uchiyama I."/>
            <person name="Ito T."/>
            <person name="Fujiyama A."/>
            <person name="Inagaki F."/>
            <person name="Takami H."/>
        </authorList>
    </citation>
    <scope>NUCLEOTIDE SEQUENCE</scope>
    <source>
        <strain evidence="2">Expedition CK06-06</strain>
    </source>
</reference>
<comment type="caution">
    <text evidence="2">The sequence shown here is derived from an EMBL/GenBank/DDBJ whole genome shotgun (WGS) entry which is preliminary data.</text>
</comment>
<feature type="non-terminal residue" evidence="2">
    <location>
        <position position="278"/>
    </location>
</feature>
<sequence>TKSAKDMHDEKGNRAFLFPGKVPGYEDYFPDVDRINPAYFRNLDKKIDYLNAHGFTPFIEVARRDIGPAWKKYYQWPQSYTRYIQYVWSRYQANNCFFSPIHFDWDGSLPADDWNLAANKVIEKYGHSPFGTLVSCNPTGSSLENFGHTDKAKWLTFHQIGNFHHRDGHGHRSYHLLTDIFNTAPALPAINGEPYYDGQHETVPGSPTAALYSRSAMYGSVLSGGLGGHIYGAGKEGTEGGAMWGGNVEPAANNKIWDGIRWPSGDQMRHLRTFCFVR</sequence>
<feature type="domain" description="Apiosidase-like catalytic" evidence="1">
    <location>
        <begin position="28"/>
        <end position="274"/>
    </location>
</feature>
<dbReference type="Gene3D" id="3.20.20.80">
    <property type="entry name" value="Glycosidases"/>
    <property type="match status" value="1"/>
</dbReference>
<dbReference type="PANTHER" id="PTHR37836">
    <property type="entry name" value="LMO1036 PROTEIN"/>
    <property type="match status" value="1"/>
</dbReference>
<proteinExistence type="predicted"/>
<dbReference type="AlphaFoldDB" id="X1M7S2"/>
<accession>X1M7S2</accession>
<dbReference type="InterPro" id="IPR025277">
    <property type="entry name" value="Apiosidase-like_cat_dom"/>
</dbReference>
<dbReference type="PANTHER" id="PTHR37836:SF2">
    <property type="entry name" value="DUF4038 DOMAIN-CONTAINING PROTEIN"/>
    <property type="match status" value="1"/>
</dbReference>
<feature type="non-terminal residue" evidence="2">
    <location>
        <position position="1"/>
    </location>
</feature>
<organism evidence="2">
    <name type="scientific">marine sediment metagenome</name>
    <dbReference type="NCBI Taxonomy" id="412755"/>
    <lineage>
        <taxon>unclassified sequences</taxon>
        <taxon>metagenomes</taxon>
        <taxon>ecological metagenomes</taxon>
    </lineage>
</organism>
<dbReference type="Pfam" id="PF13204">
    <property type="entry name" value="Apiosidase"/>
    <property type="match status" value="1"/>
</dbReference>
<evidence type="ECO:0000313" key="2">
    <source>
        <dbReference type="EMBL" id="GAI27667.1"/>
    </source>
</evidence>
<name>X1M7S2_9ZZZZ</name>
<evidence type="ECO:0000259" key="1">
    <source>
        <dbReference type="Pfam" id="PF13204"/>
    </source>
</evidence>